<dbReference type="EMBL" id="PGOL01001087">
    <property type="protein sequence ID" value="PKI61024.1"/>
    <property type="molecule type" value="Genomic_DNA"/>
</dbReference>
<evidence type="ECO:0000313" key="1">
    <source>
        <dbReference type="EMBL" id="PKI61024.1"/>
    </source>
</evidence>
<dbReference type="InterPro" id="IPR021109">
    <property type="entry name" value="Peptidase_aspartic_dom_sf"/>
</dbReference>
<name>A0A2I0JXI4_PUNGR</name>
<protein>
    <submittedName>
        <fullName evidence="1">Uncharacterized protein</fullName>
    </submittedName>
</protein>
<comment type="caution">
    <text evidence="1">The sequence shown here is derived from an EMBL/GenBank/DDBJ whole genome shotgun (WGS) entry which is preliminary data.</text>
</comment>
<dbReference type="PANTHER" id="PTHR33240:SF8">
    <property type="entry name" value="OS03G0439900 PROTEIN"/>
    <property type="match status" value="1"/>
</dbReference>
<sequence length="121" mass="13304">MDNDDKRTLNRSEFDDGDVKNTIQFGAFMVIADNGAKVNFILASTMAKLNHSKQNLVKTGVTITDFKGAVTHAWGVLSIFIQVDSRVIASAFFVVDASASYNALLGRDWIHAIECMPSTLY</sequence>
<dbReference type="PANTHER" id="PTHR33240">
    <property type="entry name" value="OS08G0508500 PROTEIN"/>
    <property type="match status" value="1"/>
</dbReference>
<dbReference type="SUPFAM" id="SSF50630">
    <property type="entry name" value="Acid proteases"/>
    <property type="match status" value="1"/>
</dbReference>
<keyword evidence="2" id="KW-1185">Reference proteome</keyword>
<proteinExistence type="predicted"/>
<dbReference type="CDD" id="cd00303">
    <property type="entry name" value="retropepsin_like"/>
    <property type="match status" value="1"/>
</dbReference>
<dbReference type="Proteomes" id="UP000233551">
    <property type="component" value="Unassembled WGS sequence"/>
</dbReference>
<reference evidence="1 2" key="1">
    <citation type="submission" date="2017-11" db="EMBL/GenBank/DDBJ databases">
        <title>De-novo sequencing of pomegranate (Punica granatum L.) genome.</title>
        <authorList>
            <person name="Akparov Z."/>
            <person name="Amiraslanov A."/>
            <person name="Hajiyeva S."/>
            <person name="Abbasov M."/>
            <person name="Kaur K."/>
            <person name="Hamwieh A."/>
            <person name="Solovyev V."/>
            <person name="Salamov A."/>
            <person name="Braich B."/>
            <person name="Kosarev P."/>
            <person name="Mahmoud A."/>
            <person name="Hajiyev E."/>
            <person name="Babayeva S."/>
            <person name="Izzatullayeva V."/>
            <person name="Mammadov A."/>
            <person name="Mammadov A."/>
            <person name="Sharifova S."/>
            <person name="Ojaghi J."/>
            <person name="Eynullazada K."/>
            <person name="Bayramov B."/>
            <person name="Abdulazimova A."/>
            <person name="Shahmuradov I."/>
        </authorList>
    </citation>
    <scope>NUCLEOTIDE SEQUENCE [LARGE SCALE GENOMIC DNA]</scope>
    <source>
        <strain evidence="2">cv. AG2017</strain>
        <tissue evidence="1">Leaf</tissue>
    </source>
</reference>
<organism evidence="1 2">
    <name type="scientific">Punica granatum</name>
    <name type="common">Pomegranate</name>
    <dbReference type="NCBI Taxonomy" id="22663"/>
    <lineage>
        <taxon>Eukaryota</taxon>
        <taxon>Viridiplantae</taxon>
        <taxon>Streptophyta</taxon>
        <taxon>Embryophyta</taxon>
        <taxon>Tracheophyta</taxon>
        <taxon>Spermatophyta</taxon>
        <taxon>Magnoliopsida</taxon>
        <taxon>eudicotyledons</taxon>
        <taxon>Gunneridae</taxon>
        <taxon>Pentapetalae</taxon>
        <taxon>rosids</taxon>
        <taxon>malvids</taxon>
        <taxon>Myrtales</taxon>
        <taxon>Lythraceae</taxon>
        <taxon>Punica</taxon>
    </lineage>
</organism>
<accession>A0A2I0JXI4</accession>
<dbReference type="Gene3D" id="2.40.70.10">
    <property type="entry name" value="Acid Proteases"/>
    <property type="match status" value="1"/>
</dbReference>
<dbReference type="AlphaFoldDB" id="A0A2I0JXI4"/>
<evidence type="ECO:0000313" key="2">
    <source>
        <dbReference type="Proteomes" id="UP000233551"/>
    </source>
</evidence>
<gene>
    <name evidence="1" type="ORF">CRG98_018586</name>
</gene>